<comment type="subcellular location">
    <subcellularLocation>
        <location evidence="1 11">Endoplasmic reticulum membrane</location>
        <topology evidence="1 11">Multi-pass membrane protein</topology>
    </subcellularLocation>
</comment>
<feature type="transmembrane region" description="Helical" evidence="11">
    <location>
        <begin position="39"/>
        <end position="61"/>
    </location>
</feature>
<dbReference type="EMBL" id="CP136895">
    <property type="protein sequence ID" value="WOL12036.1"/>
    <property type="molecule type" value="Genomic_DNA"/>
</dbReference>
<feature type="transmembrane region" description="Helical" evidence="11">
    <location>
        <begin position="67"/>
        <end position="84"/>
    </location>
</feature>
<evidence type="ECO:0000256" key="7">
    <source>
        <dbReference type="ARBA" id="ARBA00022989"/>
    </source>
</evidence>
<evidence type="ECO:0000256" key="1">
    <source>
        <dbReference type="ARBA" id="ARBA00004477"/>
    </source>
</evidence>
<dbReference type="CDD" id="cd07987">
    <property type="entry name" value="LPLAT_MGAT-like"/>
    <property type="match status" value="1"/>
</dbReference>
<evidence type="ECO:0000256" key="11">
    <source>
        <dbReference type="RuleBase" id="RU367023"/>
    </source>
</evidence>
<dbReference type="AlphaFoldDB" id="A0AAQ3QGM0"/>
<organism evidence="13 14">
    <name type="scientific">Canna indica</name>
    <name type="common">Indian-shot</name>
    <dbReference type="NCBI Taxonomy" id="4628"/>
    <lineage>
        <taxon>Eukaryota</taxon>
        <taxon>Viridiplantae</taxon>
        <taxon>Streptophyta</taxon>
        <taxon>Embryophyta</taxon>
        <taxon>Tracheophyta</taxon>
        <taxon>Spermatophyta</taxon>
        <taxon>Magnoliopsida</taxon>
        <taxon>Liliopsida</taxon>
        <taxon>Zingiberales</taxon>
        <taxon>Cannaceae</taxon>
        <taxon>Canna</taxon>
    </lineage>
</organism>
<keyword evidence="10" id="KW-0012">Acyltransferase</keyword>
<keyword evidence="5 11" id="KW-0812">Transmembrane</keyword>
<keyword evidence="3" id="KW-0444">Lipid biosynthesis</keyword>
<keyword evidence="9 11" id="KW-0472">Membrane</keyword>
<evidence type="ECO:0000256" key="2">
    <source>
        <dbReference type="ARBA" id="ARBA00005420"/>
    </source>
</evidence>
<protein>
    <recommendedName>
        <fullName evidence="11">Acyltransferase</fullName>
        <ecNumber evidence="11">2.3.1.-</ecNumber>
    </recommendedName>
</protein>
<name>A0AAQ3QGM0_9LILI</name>
<dbReference type="SUPFAM" id="SSF69593">
    <property type="entry name" value="Glycerol-3-phosphate (1)-acyltransferase"/>
    <property type="match status" value="1"/>
</dbReference>
<keyword evidence="4 11" id="KW-0808">Transferase</keyword>
<evidence type="ECO:0000256" key="5">
    <source>
        <dbReference type="ARBA" id="ARBA00022692"/>
    </source>
</evidence>
<dbReference type="EC" id="2.3.1.-" evidence="11"/>
<keyword evidence="14" id="KW-1185">Reference proteome</keyword>
<keyword evidence="7 11" id="KW-1133">Transmembrane helix</keyword>
<dbReference type="Proteomes" id="UP001327560">
    <property type="component" value="Chromosome 6"/>
</dbReference>
<dbReference type="InterPro" id="IPR007130">
    <property type="entry name" value="DAGAT"/>
</dbReference>
<evidence type="ECO:0000256" key="8">
    <source>
        <dbReference type="ARBA" id="ARBA00023098"/>
    </source>
</evidence>
<proteinExistence type="inferred from homology"/>
<reference evidence="13 14" key="1">
    <citation type="submission" date="2023-10" db="EMBL/GenBank/DDBJ databases">
        <title>Chromosome-scale genome assembly provides insights into flower coloration mechanisms of Canna indica.</title>
        <authorList>
            <person name="Li C."/>
        </authorList>
    </citation>
    <scope>NUCLEOTIDE SEQUENCE [LARGE SCALE GENOMIC DNA]</scope>
    <source>
        <tissue evidence="13">Flower</tissue>
    </source>
</reference>
<evidence type="ECO:0000256" key="10">
    <source>
        <dbReference type="ARBA" id="ARBA00023315"/>
    </source>
</evidence>
<dbReference type="GO" id="GO:0019432">
    <property type="term" value="P:triglyceride biosynthetic process"/>
    <property type="evidence" value="ECO:0007669"/>
    <property type="project" value="TreeGrafter"/>
</dbReference>
<dbReference type="GO" id="GO:0004144">
    <property type="term" value="F:diacylglycerol O-acyltransferase activity"/>
    <property type="evidence" value="ECO:0007669"/>
    <property type="project" value="TreeGrafter"/>
</dbReference>
<gene>
    <name evidence="13" type="ORF">Cni_G20800</name>
</gene>
<evidence type="ECO:0000256" key="6">
    <source>
        <dbReference type="ARBA" id="ARBA00022824"/>
    </source>
</evidence>
<dbReference type="PANTHER" id="PTHR12317">
    <property type="entry name" value="DIACYLGLYCEROL O-ACYLTRANSFERASE"/>
    <property type="match status" value="1"/>
</dbReference>
<comment type="similarity">
    <text evidence="2 11">Belongs to the diacylglycerol acyltransferase family.</text>
</comment>
<accession>A0AAQ3QGM0</accession>
<evidence type="ECO:0000256" key="3">
    <source>
        <dbReference type="ARBA" id="ARBA00022516"/>
    </source>
</evidence>
<feature type="region of interest" description="Disordered" evidence="12">
    <location>
        <begin position="1"/>
        <end position="22"/>
    </location>
</feature>
<dbReference type="PANTHER" id="PTHR12317:SF63">
    <property type="entry name" value="DIACYLGLYCEROL O-ACYLTRANSFERASE 2"/>
    <property type="match status" value="1"/>
</dbReference>
<evidence type="ECO:0000256" key="9">
    <source>
        <dbReference type="ARBA" id="ARBA00023136"/>
    </source>
</evidence>
<keyword evidence="6 11" id="KW-0256">Endoplasmic reticulum</keyword>
<evidence type="ECO:0000256" key="12">
    <source>
        <dbReference type="SAM" id="MobiDB-lite"/>
    </source>
</evidence>
<evidence type="ECO:0000256" key="4">
    <source>
        <dbReference type="ARBA" id="ARBA00022679"/>
    </source>
</evidence>
<dbReference type="Pfam" id="PF03982">
    <property type="entry name" value="DAGAT"/>
    <property type="match status" value="1"/>
</dbReference>
<keyword evidence="8" id="KW-0443">Lipid metabolism</keyword>
<evidence type="ECO:0000313" key="13">
    <source>
        <dbReference type="EMBL" id="WOL12036.1"/>
    </source>
</evidence>
<evidence type="ECO:0000313" key="14">
    <source>
        <dbReference type="Proteomes" id="UP001327560"/>
    </source>
</evidence>
<dbReference type="GO" id="GO:0005789">
    <property type="term" value="C:endoplasmic reticulum membrane"/>
    <property type="evidence" value="ECO:0007669"/>
    <property type="project" value="UniProtKB-SubCell"/>
</dbReference>
<sequence length="374" mass="42455">MDEDKEDRQNAVSAVTGEGDGNGEPAVFQGTEYSLLRTILALTLWLGAIHFNIALILAALLLLPAGLAAAIFGILLFFAVIPLNDRNGFGRRLSRYICKYAGGYFPITLHVEDMKAFNPDQAYVFGYEPHSVLPIALGVLGEHAGFMPLRKVKVLASSAVFYTPFLRQIWTWMGLIPASRKNFYEYLAAGYSCIIVPGGVQESLYMNYDTEVCFLESRKGFVRISLETGCPIVPVFCFGQSSVYRWWRPSGKLFSHIARALKFTPLVFWGRFGTPIPFRHPLHVVVGRPIKLIKKPKATADEDKPLLISEKHYFYLLLRCILFVDTEIYHCCYSFMYRLCQINEVHAQFVHALQELFEKHKSRCGYPDLQLKIM</sequence>